<sequence>MTDINNHRWQFWIDRGGTFTDIVAQRPDGELLVHKLLSENPSRYTDAPIQGIRDILGLTADEAIPAEAIESIKMGTTVATNALLERAGDPTLLIITKGFGDALRIGYQHRPQIFAREIVLPEMLYDRVIEVNERYTAQGEELIPLQVDDTLKQSLQTAYDDGICACAIVFLHAYRYPTHELQIAELAREIGFTQISLSHQVSPLIKLVSRGDTTVVDAYLSPILRRYVNSFSQQLTCSIPLPSSTHP</sequence>
<organism evidence="2 3">
    <name type="scientific">Chamaesiphon polymorphus CCALA 037</name>
    <dbReference type="NCBI Taxonomy" id="2107692"/>
    <lineage>
        <taxon>Bacteria</taxon>
        <taxon>Bacillati</taxon>
        <taxon>Cyanobacteriota</taxon>
        <taxon>Cyanophyceae</taxon>
        <taxon>Gomontiellales</taxon>
        <taxon>Chamaesiphonaceae</taxon>
        <taxon>Chamaesiphon</taxon>
    </lineage>
</organism>
<protein>
    <submittedName>
        <fullName evidence="2">5-oxoprolinase</fullName>
    </submittedName>
</protein>
<dbReference type="GO" id="GO:0017168">
    <property type="term" value="F:5-oxoprolinase (ATP-hydrolyzing) activity"/>
    <property type="evidence" value="ECO:0007669"/>
    <property type="project" value="TreeGrafter"/>
</dbReference>
<dbReference type="GO" id="GO:0005829">
    <property type="term" value="C:cytosol"/>
    <property type="evidence" value="ECO:0007669"/>
    <property type="project" value="TreeGrafter"/>
</dbReference>
<dbReference type="EMBL" id="PVWO01000624">
    <property type="protein sequence ID" value="PSB41524.1"/>
    <property type="molecule type" value="Genomic_DNA"/>
</dbReference>
<dbReference type="Pfam" id="PF05378">
    <property type="entry name" value="Hydant_A_N"/>
    <property type="match status" value="1"/>
</dbReference>
<dbReference type="PANTHER" id="PTHR11365">
    <property type="entry name" value="5-OXOPROLINASE RELATED"/>
    <property type="match status" value="1"/>
</dbReference>
<proteinExistence type="predicted"/>
<accession>A0A2T1F9A7</accession>
<dbReference type="GO" id="GO:0006749">
    <property type="term" value="P:glutathione metabolic process"/>
    <property type="evidence" value="ECO:0007669"/>
    <property type="project" value="TreeGrafter"/>
</dbReference>
<feature type="domain" description="Hydantoinase/oxoprolinase N-terminal" evidence="1">
    <location>
        <begin position="11"/>
        <end position="191"/>
    </location>
</feature>
<evidence type="ECO:0000313" key="2">
    <source>
        <dbReference type="EMBL" id="PSB41524.1"/>
    </source>
</evidence>
<keyword evidence="3" id="KW-1185">Reference proteome</keyword>
<dbReference type="AlphaFoldDB" id="A0A2T1F9A7"/>
<reference evidence="2 3" key="1">
    <citation type="submission" date="2018-03" db="EMBL/GenBank/DDBJ databases">
        <title>The ancient ancestry and fast evolution of plastids.</title>
        <authorList>
            <person name="Moore K.R."/>
            <person name="Magnabosco C."/>
            <person name="Momper L."/>
            <person name="Gold D.A."/>
            <person name="Bosak T."/>
            <person name="Fournier G.P."/>
        </authorList>
    </citation>
    <scope>NUCLEOTIDE SEQUENCE [LARGE SCALE GENOMIC DNA]</scope>
    <source>
        <strain evidence="2 3">CCALA 037</strain>
    </source>
</reference>
<dbReference type="InterPro" id="IPR045079">
    <property type="entry name" value="Oxoprolinase-like"/>
</dbReference>
<dbReference type="Proteomes" id="UP000238937">
    <property type="component" value="Unassembled WGS sequence"/>
</dbReference>
<gene>
    <name evidence="2" type="ORF">C7B77_27345</name>
</gene>
<evidence type="ECO:0000313" key="3">
    <source>
        <dbReference type="Proteomes" id="UP000238937"/>
    </source>
</evidence>
<feature type="non-terminal residue" evidence="2">
    <location>
        <position position="247"/>
    </location>
</feature>
<comment type="caution">
    <text evidence="2">The sequence shown here is derived from an EMBL/GenBank/DDBJ whole genome shotgun (WGS) entry which is preliminary data.</text>
</comment>
<name>A0A2T1F9A7_9CYAN</name>
<dbReference type="InterPro" id="IPR008040">
    <property type="entry name" value="Hydant_A_N"/>
</dbReference>
<dbReference type="PANTHER" id="PTHR11365:SF23">
    <property type="entry name" value="HYPOTHETICAL 5-OXOPROLINASE (EUROFUNG)-RELATED"/>
    <property type="match status" value="1"/>
</dbReference>
<evidence type="ECO:0000259" key="1">
    <source>
        <dbReference type="Pfam" id="PF05378"/>
    </source>
</evidence>
<dbReference type="RefSeq" id="WP_281261398.1">
    <property type="nucleotide sequence ID" value="NZ_PVWO01000624.1"/>
</dbReference>